<dbReference type="EMBL" id="DVNF01000085">
    <property type="protein sequence ID" value="HIU60334.1"/>
    <property type="molecule type" value="Genomic_DNA"/>
</dbReference>
<name>A0A9D1SH78_9FIRM</name>
<proteinExistence type="predicted"/>
<protein>
    <submittedName>
        <fullName evidence="2">Uncharacterized protein</fullName>
    </submittedName>
</protein>
<evidence type="ECO:0000256" key="1">
    <source>
        <dbReference type="SAM" id="Phobius"/>
    </source>
</evidence>
<evidence type="ECO:0000313" key="3">
    <source>
        <dbReference type="Proteomes" id="UP000824094"/>
    </source>
</evidence>
<comment type="caution">
    <text evidence="2">The sequence shown here is derived from an EMBL/GenBank/DDBJ whole genome shotgun (WGS) entry which is preliminary data.</text>
</comment>
<dbReference type="Proteomes" id="UP000824094">
    <property type="component" value="Unassembled WGS sequence"/>
</dbReference>
<dbReference type="Gene3D" id="2.40.420.20">
    <property type="match status" value="1"/>
</dbReference>
<keyword evidence="1" id="KW-1133">Transmembrane helix</keyword>
<accession>A0A9D1SH78</accession>
<organism evidence="2 3">
    <name type="scientific">Candidatus Stercoripulliclostridium merdigallinarum</name>
    <dbReference type="NCBI Taxonomy" id="2840951"/>
    <lineage>
        <taxon>Bacteria</taxon>
        <taxon>Bacillati</taxon>
        <taxon>Bacillota</taxon>
        <taxon>Clostridia</taxon>
        <taxon>Eubacteriales</taxon>
        <taxon>Candidatus Stercoripulliclostridium</taxon>
    </lineage>
</organism>
<gene>
    <name evidence="2" type="ORF">IAB05_02955</name>
</gene>
<sequence length="461" mass="49741">MAKTKFWTKKRIIITVIVCLVVAAVAVTAIVLGVKSAEPETALETVTRGSLQSSISSSGSVNETGVAIDVPLYAAVNGVTDSATIDNYRNEFSWTDFLVNSIFNSQTGNDLPALYYQISPADKALLNKTLKLNTNDDPVTLFTAAPVVLNVDSLKEAYQDLIDSGVMDEESNQITLLGFALSIFLEPGGSDETLPAELERFFTVDAANAVTVSTEYINEVVNENIGGSIGAEGIDYTLSDFRAVEGEWYGVQTKIFAVDFTQFITSFTVNEYDVAKIDVRLRGGERVYAALSINALNGRKVLSEIVQITKGTSSGGVSYYGVVARIIFGEVVDDGAGSGKIMDFTYYDPALTTETVTALGIDPKDVLTRDEVLIGYSVAVRVQQESIADTLIVPTKCIFYNDSNEPYVLVREGGRERRVQITITLSTGSDAAVTPKEGEELKEGDSIVYRADDSLLSSILG</sequence>
<dbReference type="AlphaFoldDB" id="A0A9D1SH78"/>
<reference evidence="2" key="2">
    <citation type="journal article" date="2021" name="PeerJ">
        <title>Extensive microbial diversity within the chicken gut microbiome revealed by metagenomics and culture.</title>
        <authorList>
            <person name="Gilroy R."/>
            <person name="Ravi A."/>
            <person name="Getino M."/>
            <person name="Pursley I."/>
            <person name="Horton D.L."/>
            <person name="Alikhan N.F."/>
            <person name="Baker D."/>
            <person name="Gharbi K."/>
            <person name="Hall N."/>
            <person name="Watson M."/>
            <person name="Adriaenssens E.M."/>
            <person name="Foster-Nyarko E."/>
            <person name="Jarju S."/>
            <person name="Secka A."/>
            <person name="Antonio M."/>
            <person name="Oren A."/>
            <person name="Chaudhuri R.R."/>
            <person name="La Ragione R."/>
            <person name="Hildebrand F."/>
            <person name="Pallen M.J."/>
        </authorList>
    </citation>
    <scope>NUCLEOTIDE SEQUENCE</scope>
    <source>
        <strain evidence="2">18911</strain>
    </source>
</reference>
<reference evidence="2" key="1">
    <citation type="submission" date="2020-10" db="EMBL/GenBank/DDBJ databases">
        <authorList>
            <person name="Gilroy R."/>
        </authorList>
    </citation>
    <scope>NUCLEOTIDE SEQUENCE</scope>
    <source>
        <strain evidence="2">18911</strain>
    </source>
</reference>
<keyword evidence="1" id="KW-0812">Transmembrane</keyword>
<feature type="transmembrane region" description="Helical" evidence="1">
    <location>
        <begin position="12"/>
        <end position="34"/>
    </location>
</feature>
<keyword evidence="1" id="KW-0472">Membrane</keyword>
<evidence type="ECO:0000313" key="2">
    <source>
        <dbReference type="EMBL" id="HIU60334.1"/>
    </source>
</evidence>